<feature type="transmembrane region" description="Helical" evidence="5">
    <location>
        <begin position="58"/>
        <end position="77"/>
    </location>
</feature>
<feature type="transmembrane region" description="Helical" evidence="5">
    <location>
        <begin position="334"/>
        <end position="353"/>
    </location>
</feature>
<evidence type="ECO:0000313" key="8">
    <source>
        <dbReference type="Proteomes" id="UP000248423"/>
    </source>
</evidence>
<accession>A0A319EQQ0</accession>
<dbReference type="Pfam" id="PF07690">
    <property type="entry name" value="MFS_1"/>
    <property type="match status" value="1"/>
</dbReference>
<evidence type="ECO:0000256" key="4">
    <source>
        <dbReference type="ARBA" id="ARBA00023136"/>
    </source>
</evidence>
<dbReference type="STRING" id="1448318.A0A319EQQ0"/>
<dbReference type="OrthoDB" id="9986881at2759"/>
<evidence type="ECO:0000259" key="6">
    <source>
        <dbReference type="PROSITE" id="PS50850"/>
    </source>
</evidence>
<evidence type="ECO:0000256" key="5">
    <source>
        <dbReference type="SAM" id="Phobius"/>
    </source>
</evidence>
<keyword evidence="8" id="KW-1185">Reference proteome</keyword>
<dbReference type="Gene3D" id="1.20.1250.20">
    <property type="entry name" value="MFS general substrate transporter like domains"/>
    <property type="match status" value="1"/>
</dbReference>
<evidence type="ECO:0000256" key="1">
    <source>
        <dbReference type="ARBA" id="ARBA00004141"/>
    </source>
</evidence>
<feature type="domain" description="Major facilitator superfamily (MFS) profile" evidence="6">
    <location>
        <begin position="23"/>
        <end position="465"/>
    </location>
</feature>
<feature type="transmembrane region" description="Helical" evidence="5">
    <location>
        <begin position="113"/>
        <end position="135"/>
    </location>
</feature>
<reference evidence="7 8" key="1">
    <citation type="submission" date="2018-02" db="EMBL/GenBank/DDBJ databases">
        <title>The genomes of Aspergillus section Nigri reveals drivers in fungal speciation.</title>
        <authorList>
            <consortium name="DOE Joint Genome Institute"/>
            <person name="Vesth T.C."/>
            <person name="Nybo J."/>
            <person name="Theobald S."/>
            <person name="Brandl J."/>
            <person name="Frisvad J.C."/>
            <person name="Nielsen K.F."/>
            <person name="Lyhne E.K."/>
            <person name="Kogle M.E."/>
            <person name="Kuo A."/>
            <person name="Riley R."/>
            <person name="Clum A."/>
            <person name="Nolan M."/>
            <person name="Lipzen A."/>
            <person name="Salamov A."/>
            <person name="Henrissat B."/>
            <person name="Wiebenga A."/>
            <person name="De vries R.P."/>
            <person name="Grigoriev I.V."/>
            <person name="Mortensen U.H."/>
            <person name="Andersen M.R."/>
            <person name="Baker S.E."/>
        </authorList>
    </citation>
    <scope>NUCLEOTIDE SEQUENCE [LARGE SCALE GENOMIC DNA]</scope>
    <source>
        <strain evidence="7 8">CBS 121057</strain>
    </source>
</reference>
<dbReference type="GO" id="GO:0022857">
    <property type="term" value="F:transmembrane transporter activity"/>
    <property type="evidence" value="ECO:0007669"/>
    <property type="project" value="InterPro"/>
</dbReference>
<feature type="transmembrane region" description="Helical" evidence="5">
    <location>
        <begin position="255"/>
        <end position="277"/>
    </location>
</feature>
<name>A0A319EQQ0_ASPSB</name>
<dbReference type="CDD" id="cd17323">
    <property type="entry name" value="MFS_Tpo1_MDR_like"/>
    <property type="match status" value="1"/>
</dbReference>
<feature type="transmembrane region" description="Helical" evidence="5">
    <location>
        <begin position="391"/>
        <end position="416"/>
    </location>
</feature>
<dbReference type="InterPro" id="IPR011701">
    <property type="entry name" value="MFS"/>
</dbReference>
<dbReference type="EMBL" id="KZ826329">
    <property type="protein sequence ID" value="PYI09208.1"/>
    <property type="molecule type" value="Genomic_DNA"/>
</dbReference>
<feature type="transmembrane region" description="Helical" evidence="5">
    <location>
        <begin position="289"/>
        <end position="313"/>
    </location>
</feature>
<dbReference type="SUPFAM" id="SSF103473">
    <property type="entry name" value="MFS general substrate transporter"/>
    <property type="match status" value="1"/>
</dbReference>
<feature type="transmembrane region" description="Helical" evidence="5">
    <location>
        <begin position="428"/>
        <end position="447"/>
    </location>
</feature>
<organism evidence="7 8">
    <name type="scientific">Aspergillus sclerotiicarbonarius (strain CBS 121057 / IBT 28362)</name>
    <dbReference type="NCBI Taxonomy" id="1448318"/>
    <lineage>
        <taxon>Eukaryota</taxon>
        <taxon>Fungi</taxon>
        <taxon>Dikarya</taxon>
        <taxon>Ascomycota</taxon>
        <taxon>Pezizomycotina</taxon>
        <taxon>Eurotiomycetes</taxon>
        <taxon>Eurotiomycetidae</taxon>
        <taxon>Eurotiales</taxon>
        <taxon>Aspergillaceae</taxon>
        <taxon>Aspergillus</taxon>
        <taxon>Aspergillus subgen. Circumdati</taxon>
    </lineage>
</organism>
<keyword evidence="2 5" id="KW-0812">Transmembrane</keyword>
<evidence type="ECO:0000256" key="2">
    <source>
        <dbReference type="ARBA" id="ARBA00022692"/>
    </source>
</evidence>
<dbReference type="InterPro" id="IPR020846">
    <property type="entry name" value="MFS_dom"/>
</dbReference>
<feature type="transmembrane region" description="Helical" evidence="5">
    <location>
        <begin position="147"/>
        <end position="169"/>
    </location>
</feature>
<sequence length="465" mass="50023">MVKFQEGDPENPRNFSSRRKAFLTLQMSMLALVGALGSSIISPGQSAIAKYTDISEEVAVLATSLYVLGWAVGPALWGPISEVYGRRWGMLPAVFCLSLFSIGTATSKNAASIFITRFIGGIFGSAPISNVGAALGDLYTPKDRGTAMTFLAMCISGGPTLGPIIGSALVTNSKLGWRWTMYIEAICAFALVAFATLMLWETYKPVLLKSKAEQMRRTTGDERYWHPHEKESIKLGNAVTKHFGRPLRLLVTESIMTSVALYASFTYSLIYLCLQVYPIVFEEERGYSPLISCLPFLGILVGIMSALVINIANQAWYAKAMRANGGKAVPEARLPPMLLGGILLPTGLFWLGWTAAPKYSWALPTVAGGFIGAGFNIVFQQCLNYLIDTYGPYAASAIAANTILRSLLAAGLPLAAKPMFYNLGVGPAASLLGGISCLALPIPLIFMKYGPALRRKSILAPPSSD</sequence>
<gene>
    <name evidence="7" type="ORF">BO78DRAFT_405170</name>
</gene>
<feature type="transmembrane region" description="Helical" evidence="5">
    <location>
        <begin position="181"/>
        <end position="200"/>
    </location>
</feature>
<feature type="transmembrane region" description="Helical" evidence="5">
    <location>
        <begin position="359"/>
        <end position="379"/>
    </location>
</feature>
<evidence type="ECO:0000313" key="7">
    <source>
        <dbReference type="EMBL" id="PYI09208.1"/>
    </source>
</evidence>
<dbReference type="VEuPathDB" id="FungiDB:BO78DRAFT_405170"/>
<dbReference type="PROSITE" id="PS50850">
    <property type="entry name" value="MFS"/>
    <property type="match status" value="1"/>
</dbReference>
<feature type="transmembrane region" description="Helical" evidence="5">
    <location>
        <begin position="21"/>
        <end position="42"/>
    </location>
</feature>
<dbReference type="FunFam" id="1.20.1250.20:FF:000011">
    <property type="entry name" value="MFS multidrug transporter, putative"/>
    <property type="match status" value="1"/>
</dbReference>
<evidence type="ECO:0000256" key="3">
    <source>
        <dbReference type="ARBA" id="ARBA00022989"/>
    </source>
</evidence>
<feature type="transmembrane region" description="Helical" evidence="5">
    <location>
        <begin position="89"/>
        <end position="107"/>
    </location>
</feature>
<proteinExistence type="predicted"/>
<dbReference type="PANTHER" id="PTHR23502:SF49">
    <property type="entry name" value="MAJOR FACILITATOR SUPERFAMILY (MFS) PROFILE DOMAIN-CONTAINING PROTEIN"/>
    <property type="match status" value="1"/>
</dbReference>
<protein>
    <submittedName>
        <fullName evidence="7">MFS general substrate transporter</fullName>
    </submittedName>
</protein>
<comment type="subcellular location">
    <subcellularLocation>
        <location evidence="1">Membrane</location>
        <topology evidence="1">Multi-pass membrane protein</topology>
    </subcellularLocation>
</comment>
<dbReference type="Proteomes" id="UP000248423">
    <property type="component" value="Unassembled WGS sequence"/>
</dbReference>
<dbReference type="AlphaFoldDB" id="A0A319EQQ0"/>
<dbReference type="PANTHER" id="PTHR23502">
    <property type="entry name" value="MAJOR FACILITATOR SUPERFAMILY"/>
    <property type="match status" value="1"/>
</dbReference>
<dbReference type="InterPro" id="IPR036259">
    <property type="entry name" value="MFS_trans_sf"/>
</dbReference>
<keyword evidence="3 5" id="KW-1133">Transmembrane helix</keyword>
<keyword evidence="4 5" id="KW-0472">Membrane</keyword>
<dbReference type="GO" id="GO:0005886">
    <property type="term" value="C:plasma membrane"/>
    <property type="evidence" value="ECO:0007669"/>
    <property type="project" value="TreeGrafter"/>
</dbReference>